<dbReference type="EMBL" id="MUAV01000026">
    <property type="protein sequence ID" value="RAP39977.1"/>
    <property type="molecule type" value="Genomic_DNA"/>
</dbReference>
<accession>A0ABX9DCC1</accession>
<keyword evidence="2" id="KW-1185">Reference proteome</keyword>
<protein>
    <recommendedName>
        <fullName evidence="3">Uracil DNA glycosylase superfamily protein</fullName>
    </recommendedName>
</protein>
<evidence type="ECO:0000313" key="1">
    <source>
        <dbReference type="EMBL" id="RAP39977.1"/>
    </source>
</evidence>
<dbReference type="RefSeq" id="WP_112316972.1">
    <property type="nucleotide sequence ID" value="NZ_MUAV01000026.1"/>
</dbReference>
<comment type="caution">
    <text evidence="1">The sequence shown here is derived from an EMBL/GenBank/DDBJ whole genome shotgun (WGS) entry which is preliminary data.</text>
</comment>
<gene>
    <name evidence="1" type="ORF">BYZ73_17460</name>
</gene>
<evidence type="ECO:0008006" key="3">
    <source>
        <dbReference type="Google" id="ProtNLM"/>
    </source>
</evidence>
<dbReference type="SUPFAM" id="SSF52141">
    <property type="entry name" value="Uracil-DNA glycosylase-like"/>
    <property type="match status" value="1"/>
</dbReference>
<reference evidence="1 2" key="1">
    <citation type="submission" date="2017-01" db="EMBL/GenBank/DDBJ databases">
        <title>Genome sequence of Rhodovulum viride JA756.</title>
        <authorList>
            <person name="Lakshmi K.V."/>
            <person name="Tushar L.D."/>
            <person name="Sasikala C."/>
            <person name="Venkataramana C."/>
        </authorList>
    </citation>
    <scope>NUCLEOTIDE SEQUENCE [LARGE SCALE GENOMIC DNA]</scope>
    <source>
        <strain evidence="1 2">JA756</strain>
    </source>
</reference>
<evidence type="ECO:0000313" key="2">
    <source>
        <dbReference type="Proteomes" id="UP000248659"/>
    </source>
</evidence>
<organism evidence="1 2">
    <name type="scientific">Rhodovulum viride</name>
    <dbReference type="NCBI Taxonomy" id="1231134"/>
    <lineage>
        <taxon>Bacteria</taxon>
        <taxon>Pseudomonadati</taxon>
        <taxon>Pseudomonadota</taxon>
        <taxon>Alphaproteobacteria</taxon>
        <taxon>Rhodobacterales</taxon>
        <taxon>Paracoccaceae</taxon>
        <taxon>Rhodovulum</taxon>
    </lineage>
</organism>
<dbReference type="InterPro" id="IPR036895">
    <property type="entry name" value="Uracil-DNA_glycosylase-like_sf"/>
</dbReference>
<sequence length="172" mass="18566">MTTALSDAPRVIPRIAPYHSGPYRLGAILQDPGTIHGSGCNAQKTGEIGVLNGDPTATLCREALEANGIPLSAYLPMNAIPWYDAPASRPARLLKQGAAHNRRLILEAGVDLVLLLGRQAWTSARYLDLPDRIEIRRLPHPGRLGLVNYREHGKIAGAALARKRLIDGFALA</sequence>
<proteinExistence type="predicted"/>
<name>A0ABX9DCC1_9RHOB</name>
<dbReference type="Proteomes" id="UP000248659">
    <property type="component" value="Unassembled WGS sequence"/>
</dbReference>